<evidence type="ECO:0008006" key="4">
    <source>
        <dbReference type="Google" id="ProtNLM"/>
    </source>
</evidence>
<gene>
    <name evidence="2" type="ordered locus">Plabr_1588</name>
</gene>
<evidence type="ECO:0000313" key="2">
    <source>
        <dbReference type="EMBL" id="ADY59199.1"/>
    </source>
</evidence>
<dbReference type="AlphaFoldDB" id="F0SSC8"/>
<dbReference type="EMBL" id="CP002546">
    <property type="protein sequence ID" value="ADY59199.1"/>
    <property type="molecule type" value="Genomic_DNA"/>
</dbReference>
<proteinExistence type="predicted"/>
<name>F0SSC8_RUBBR</name>
<organism evidence="2 3">
    <name type="scientific">Rubinisphaera brasiliensis (strain ATCC 49424 / DSM 5305 / JCM 21570 / IAM 15109 / NBRC 103401 / IFAM 1448)</name>
    <name type="common">Planctomyces brasiliensis</name>
    <dbReference type="NCBI Taxonomy" id="756272"/>
    <lineage>
        <taxon>Bacteria</taxon>
        <taxon>Pseudomonadati</taxon>
        <taxon>Planctomycetota</taxon>
        <taxon>Planctomycetia</taxon>
        <taxon>Planctomycetales</taxon>
        <taxon>Planctomycetaceae</taxon>
        <taxon>Rubinisphaera</taxon>
    </lineage>
</organism>
<dbReference type="HOGENOM" id="CLU_1401337_0_0_0"/>
<reference evidence="3" key="1">
    <citation type="submission" date="2011-02" db="EMBL/GenBank/DDBJ databases">
        <title>The complete genome of Planctomyces brasiliensis DSM 5305.</title>
        <authorList>
            <person name="Lucas S."/>
            <person name="Copeland A."/>
            <person name="Lapidus A."/>
            <person name="Bruce D."/>
            <person name="Goodwin L."/>
            <person name="Pitluck S."/>
            <person name="Kyrpides N."/>
            <person name="Mavromatis K."/>
            <person name="Pagani I."/>
            <person name="Ivanova N."/>
            <person name="Ovchinnikova G."/>
            <person name="Lu M."/>
            <person name="Detter J.C."/>
            <person name="Han C."/>
            <person name="Land M."/>
            <person name="Hauser L."/>
            <person name="Markowitz V."/>
            <person name="Cheng J.-F."/>
            <person name="Hugenholtz P."/>
            <person name="Woyke T."/>
            <person name="Wu D."/>
            <person name="Tindall B."/>
            <person name="Pomrenke H.G."/>
            <person name="Brambilla E."/>
            <person name="Klenk H.-P."/>
            <person name="Eisen J.A."/>
        </authorList>
    </citation>
    <scope>NUCLEOTIDE SEQUENCE [LARGE SCALE GENOMIC DNA]</scope>
    <source>
        <strain evidence="3">ATCC 49424 / DSM 5305 / JCM 21570 / NBRC 103401 / IFAM 1448</strain>
    </source>
</reference>
<evidence type="ECO:0000256" key="1">
    <source>
        <dbReference type="SAM" id="SignalP"/>
    </source>
</evidence>
<keyword evidence="1" id="KW-0732">Signal</keyword>
<feature type="signal peptide" evidence="1">
    <location>
        <begin position="1"/>
        <end position="23"/>
    </location>
</feature>
<feature type="chain" id="PRO_5003256630" description="Signal peptide-domain containing protein" evidence="1">
    <location>
        <begin position="24"/>
        <end position="197"/>
    </location>
</feature>
<dbReference type="OrthoDB" id="291485at2"/>
<dbReference type="RefSeq" id="WP_013627927.1">
    <property type="nucleotide sequence ID" value="NC_015174.1"/>
</dbReference>
<dbReference type="PROSITE" id="PS51257">
    <property type="entry name" value="PROKAR_LIPOPROTEIN"/>
    <property type="match status" value="1"/>
</dbReference>
<keyword evidence="3" id="KW-1185">Reference proteome</keyword>
<dbReference type="Proteomes" id="UP000006860">
    <property type="component" value="Chromosome"/>
</dbReference>
<sequence>MLRKTWKSIVAASLLAVACTGCSSLPTSTVRGQSPDEAAQFAVHQEEGWKASSSEIQQTGGVQRTDLPLHGEVKGVIKNELNEYHVTRHGYKTPVGPGTYTPGGNMGYAGNYDPYASWGGHNQYPCPTGPAGFGKAPAHYQEQAWDHGGKRHAGQYHYHTYKYKAPNCLTYPAPNQPAGVVTYPYYTHKGPSDFFMK</sequence>
<accession>F0SSC8</accession>
<evidence type="ECO:0000313" key="3">
    <source>
        <dbReference type="Proteomes" id="UP000006860"/>
    </source>
</evidence>
<dbReference type="KEGG" id="pbs:Plabr_1588"/>
<protein>
    <recommendedName>
        <fullName evidence="4">Signal peptide-domain containing protein</fullName>
    </recommendedName>
</protein>